<reference evidence="12 13" key="1">
    <citation type="submission" date="2019-05" db="EMBL/GenBank/DDBJ databases">
        <title>Nakamurella sp. N5BH11, whole genome shotgun sequence.</title>
        <authorList>
            <person name="Tuo L."/>
        </authorList>
    </citation>
    <scope>NUCLEOTIDE SEQUENCE [LARGE SCALE GENOMIC DNA]</scope>
    <source>
        <strain evidence="12 13">N5BH11</strain>
    </source>
</reference>
<dbReference type="PANTHER" id="PTHR24421">
    <property type="entry name" value="NITRATE/NITRITE SENSOR PROTEIN NARX-RELATED"/>
    <property type="match status" value="1"/>
</dbReference>
<dbReference type="Pfam" id="PF02518">
    <property type="entry name" value="HATPase_c"/>
    <property type="match status" value="1"/>
</dbReference>
<protein>
    <recommendedName>
        <fullName evidence="11">Histidine kinase/HSP90-like ATPase domain-containing protein</fullName>
    </recommendedName>
</protein>
<accession>A0A4U6QBK0</accession>
<feature type="coiled-coil region" evidence="9">
    <location>
        <begin position="209"/>
        <end position="243"/>
    </location>
</feature>
<dbReference type="InterPro" id="IPR003594">
    <property type="entry name" value="HATPase_dom"/>
</dbReference>
<dbReference type="Proteomes" id="UP000306985">
    <property type="component" value="Unassembled WGS sequence"/>
</dbReference>
<sequence>MSSTGTVAGGLAVPDTTPDPAELVRRSETAAARTALLRRIGDIMSAEQGLPSALLRSIVNVMAETLGGIVAVRVFSTDRQRVTTEVVSEPLREADTNDPDLVQAALLWDPGWPPSVLDRLGNRAWSSARAPGWREDLAHSSALPLPDSLLHVVSAPIRADQIVVGYLRCIRTTTTPVTTEFQPADDDLTQIVADRIGSALTVKRLRTRLERAELDGRAAADRLSRLRLEYASVIEQLSTVEERERVLLAEAIHDEPMQLIVAVMMLMDSTPDHQRPAGMDRWIDVLERAVGKLRSLIISMTPADLTDGLGIALRRLAEGIFVGWPMSIEVTGLEQVPLSPARASTAWKIARESLVNVRKHAQASAVRVDLQLIDGQVRLRVADDGVGASDLSSGPGHLGVATMRARAVADGGTLDIVAAPGGGTTVTFRIPASSAPPGDP</sequence>
<gene>
    <name evidence="12" type="ORF">FDO65_17710</name>
</gene>
<keyword evidence="13" id="KW-1185">Reference proteome</keyword>
<evidence type="ECO:0000256" key="10">
    <source>
        <dbReference type="SAM" id="MobiDB-lite"/>
    </source>
</evidence>
<keyword evidence="2" id="KW-1003">Cell membrane</keyword>
<evidence type="ECO:0000256" key="8">
    <source>
        <dbReference type="ARBA" id="ARBA00023136"/>
    </source>
</evidence>
<evidence type="ECO:0000256" key="6">
    <source>
        <dbReference type="ARBA" id="ARBA00022989"/>
    </source>
</evidence>
<dbReference type="GO" id="GO:0000160">
    <property type="term" value="P:phosphorelay signal transduction system"/>
    <property type="evidence" value="ECO:0007669"/>
    <property type="project" value="UniProtKB-KW"/>
</dbReference>
<evidence type="ECO:0000313" key="12">
    <source>
        <dbReference type="EMBL" id="TKV57361.1"/>
    </source>
</evidence>
<keyword evidence="5" id="KW-0418">Kinase</keyword>
<evidence type="ECO:0000256" key="3">
    <source>
        <dbReference type="ARBA" id="ARBA00022679"/>
    </source>
</evidence>
<dbReference type="InterPro" id="IPR036890">
    <property type="entry name" value="HATPase_C_sf"/>
</dbReference>
<evidence type="ECO:0000256" key="1">
    <source>
        <dbReference type="ARBA" id="ARBA00004651"/>
    </source>
</evidence>
<dbReference type="SUPFAM" id="SSF55781">
    <property type="entry name" value="GAF domain-like"/>
    <property type="match status" value="1"/>
</dbReference>
<dbReference type="InterPro" id="IPR029016">
    <property type="entry name" value="GAF-like_dom_sf"/>
</dbReference>
<name>A0A4U6QBK0_9ACTN</name>
<proteinExistence type="predicted"/>
<comment type="caution">
    <text evidence="12">The sequence shown here is derived from an EMBL/GenBank/DDBJ whole genome shotgun (WGS) entry which is preliminary data.</text>
</comment>
<dbReference type="CDD" id="cd16917">
    <property type="entry name" value="HATPase_UhpB-NarQ-NarX-like"/>
    <property type="match status" value="1"/>
</dbReference>
<evidence type="ECO:0000256" key="9">
    <source>
        <dbReference type="SAM" id="Coils"/>
    </source>
</evidence>
<organism evidence="12 13">
    <name type="scientific">Nakamurella flava</name>
    <dbReference type="NCBI Taxonomy" id="2576308"/>
    <lineage>
        <taxon>Bacteria</taxon>
        <taxon>Bacillati</taxon>
        <taxon>Actinomycetota</taxon>
        <taxon>Actinomycetes</taxon>
        <taxon>Nakamurellales</taxon>
        <taxon>Nakamurellaceae</taxon>
        <taxon>Nakamurella</taxon>
    </lineage>
</organism>
<feature type="domain" description="Histidine kinase/HSP90-like ATPase" evidence="11">
    <location>
        <begin position="348"/>
        <end position="432"/>
    </location>
</feature>
<evidence type="ECO:0000256" key="7">
    <source>
        <dbReference type="ARBA" id="ARBA00023012"/>
    </source>
</evidence>
<dbReference type="Gene3D" id="3.30.450.40">
    <property type="match status" value="1"/>
</dbReference>
<keyword evidence="8" id="KW-0472">Membrane</keyword>
<dbReference type="Gene3D" id="3.30.565.10">
    <property type="entry name" value="Histidine kinase-like ATPase, C-terminal domain"/>
    <property type="match status" value="1"/>
</dbReference>
<keyword evidence="9" id="KW-0175">Coiled coil</keyword>
<dbReference type="PANTHER" id="PTHR24421:SF37">
    <property type="entry name" value="SENSOR HISTIDINE KINASE NARS"/>
    <property type="match status" value="1"/>
</dbReference>
<feature type="region of interest" description="Disordered" evidence="10">
    <location>
        <begin position="1"/>
        <end position="20"/>
    </location>
</feature>
<dbReference type="InterPro" id="IPR050482">
    <property type="entry name" value="Sensor_HK_TwoCompSys"/>
</dbReference>
<evidence type="ECO:0000259" key="11">
    <source>
        <dbReference type="Pfam" id="PF02518"/>
    </source>
</evidence>
<dbReference type="OrthoDB" id="144293at2"/>
<evidence type="ECO:0000313" key="13">
    <source>
        <dbReference type="Proteomes" id="UP000306985"/>
    </source>
</evidence>
<dbReference type="SUPFAM" id="SSF55874">
    <property type="entry name" value="ATPase domain of HSP90 chaperone/DNA topoisomerase II/histidine kinase"/>
    <property type="match status" value="1"/>
</dbReference>
<dbReference type="GO" id="GO:0016301">
    <property type="term" value="F:kinase activity"/>
    <property type="evidence" value="ECO:0007669"/>
    <property type="project" value="UniProtKB-KW"/>
</dbReference>
<keyword evidence="4" id="KW-0812">Transmembrane</keyword>
<keyword evidence="7" id="KW-0902">Two-component regulatory system</keyword>
<dbReference type="GO" id="GO:0005886">
    <property type="term" value="C:plasma membrane"/>
    <property type="evidence" value="ECO:0007669"/>
    <property type="project" value="UniProtKB-SubCell"/>
</dbReference>
<dbReference type="AlphaFoldDB" id="A0A4U6QBK0"/>
<keyword evidence="3" id="KW-0808">Transferase</keyword>
<evidence type="ECO:0000256" key="4">
    <source>
        <dbReference type="ARBA" id="ARBA00022692"/>
    </source>
</evidence>
<dbReference type="RefSeq" id="WP_137451065.1">
    <property type="nucleotide sequence ID" value="NZ_SZZH01000005.1"/>
</dbReference>
<comment type="subcellular location">
    <subcellularLocation>
        <location evidence="1">Cell membrane</location>
        <topology evidence="1">Multi-pass membrane protein</topology>
    </subcellularLocation>
</comment>
<evidence type="ECO:0000256" key="5">
    <source>
        <dbReference type="ARBA" id="ARBA00022777"/>
    </source>
</evidence>
<keyword evidence="6" id="KW-1133">Transmembrane helix</keyword>
<dbReference type="EMBL" id="SZZH01000005">
    <property type="protein sequence ID" value="TKV57361.1"/>
    <property type="molecule type" value="Genomic_DNA"/>
</dbReference>
<evidence type="ECO:0000256" key="2">
    <source>
        <dbReference type="ARBA" id="ARBA00022475"/>
    </source>
</evidence>